<evidence type="ECO:0000313" key="5">
    <source>
        <dbReference type="Proteomes" id="UP000255110"/>
    </source>
</evidence>
<dbReference type="RefSeq" id="WP_058478394.1">
    <property type="nucleotide sequence ID" value="NZ_CAAAIO010000021.1"/>
</dbReference>
<evidence type="ECO:0000313" key="3">
    <source>
        <dbReference type="EMBL" id="STY23835.1"/>
    </source>
</evidence>
<reference evidence="3 5" key="2">
    <citation type="submission" date="2018-06" db="EMBL/GenBank/DDBJ databases">
        <authorList>
            <consortium name="Pathogen Informatics"/>
            <person name="Doyle S."/>
        </authorList>
    </citation>
    <scope>NUCLEOTIDE SEQUENCE [LARGE SCALE GENOMIC DNA]</scope>
    <source>
        <strain evidence="3 5">NCTC11991</strain>
    </source>
</reference>
<dbReference type="EMBL" id="UGOY01000001">
    <property type="protein sequence ID" value="STY23835.1"/>
    <property type="molecule type" value="Genomic_DNA"/>
</dbReference>
<evidence type="ECO:0000256" key="1">
    <source>
        <dbReference type="SAM" id="MobiDB-lite"/>
    </source>
</evidence>
<dbReference type="EMBL" id="LNYZ01000030">
    <property type="protein sequence ID" value="KTD71667.1"/>
    <property type="molecule type" value="Genomic_DNA"/>
</dbReference>
<name>A0A378L9V6_9GAMM</name>
<organism evidence="3 5">
    <name type="scientific">Legionella steigerwaltii</name>
    <dbReference type="NCBI Taxonomy" id="460"/>
    <lineage>
        <taxon>Bacteria</taxon>
        <taxon>Pseudomonadati</taxon>
        <taxon>Pseudomonadota</taxon>
        <taxon>Gammaproteobacteria</taxon>
        <taxon>Legionellales</taxon>
        <taxon>Legionellaceae</taxon>
        <taxon>Legionella</taxon>
    </lineage>
</organism>
<protein>
    <submittedName>
        <fullName evidence="3">Uncharacterized protein</fullName>
    </submittedName>
</protein>
<dbReference type="AlphaFoldDB" id="A0A378L9V6"/>
<evidence type="ECO:0000313" key="2">
    <source>
        <dbReference type="EMBL" id="KTD71667.1"/>
    </source>
</evidence>
<reference evidence="2 4" key="1">
    <citation type="submission" date="2015-11" db="EMBL/GenBank/DDBJ databases">
        <title>Genomic analysis of 38 Legionella species identifies large and diverse effector repertoires.</title>
        <authorList>
            <person name="Burstein D."/>
            <person name="Amaro F."/>
            <person name="Zusman T."/>
            <person name="Lifshitz Z."/>
            <person name="Cohen O."/>
            <person name="Gilbert J.A."/>
            <person name="Pupko T."/>
            <person name="Shuman H.A."/>
            <person name="Segal G."/>
        </authorList>
    </citation>
    <scope>NUCLEOTIDE SEQUENCE [LARGE SCALE GENOMIC DNA]</scope>
    <source>
        <strain evidence="2 4">SC-18-C9</strain>
    </source>
</reference>
<feature type="compositionally biased region" description="Polar residues" evidence="1">
    <location>
        <begin position="198"/>
        <end position="208"/>
    </location>
</feature>
<keyword evidence="4" id="KW-1185">Reference proteome</keyword>
<feature type="region of interest" description="Disordered" evidence="1">
    <location>
        <begin position="162"/>
        <end position="225"/>
    </location>
</feature>
<dbReference type="Proteomes" id="UP000054820">
    <property type="component" value="Unassembled WGS sequence"/>
</dbReference>
<accession>A0A378L9V6</accession>
<proteinExistence type="predicted"/>
<dbReference type="OrthoDB" id="5654120at2"/>
<feature type="compositionally biased region" description="Basic and acidic residues" evidence="1">
    <location>
        <begin position="209"/>
        <end position="218"/>
    </location>
</feature>
<sequence>MPSIYLTYAITSSKELVVASYHSKLQSKANALPLIRGKEPGFKLTDLKYLEGEAIESAVKAKLLELLASIPGEYDKVTYKGDLNLCTSDKKPAPYLFDGTLNRFYAGKDVDLILESANEEYVRDGIAMADEMHLKGAVVQIKTGSGTLSQVYPKPVIQDSKMDLSVPKPKPSELAQPSVPVRDPHVLAEALGKFGSFSPASESTPTPSQDKDKVKTDTDTPGLTG</sequence>
<gene>
    <name evidence="2" type="ORF">Lstg_2875</name>
    <name evidence="3" type="ORF">NCTC11991_02445</name>
</gene>
<evidence type="ECO:0000313" key="4">
    <source>
        <dbReference type="Proteomes" id="UP000054820"/>
    </source>
</evidence>
<dbReference type="Proteomes" id="UP000255110">
    <property type="component" value="Unassembled WGS sequence"/>
</dbReference>